<accession>A0A2T2WJ40</accession>
<gene>
    <name evidence="5" type="ORF">C7B45_07650</name>
</gene>
<dbReference type="Gene3D" id="3.40.630.30">
    <property type="match status" value="1"/>
</dbReference>
<keyword evidence="3" id="KW-0812">Transmembrane</keyword>
<evidence type="ECO:0000313" key="6">
    <source>
        <dbReference type="Proteomes" id="UP000241848"/>
    </source>
</evidence>
<evidence type="ECO:0000259" key="4">
    <source>
        <dbReference type="PROSITE" id="PS51186"/>
    </source>
</evidence>
<feature type="transmembrane region" description="Helical" evidence="3">
    <location>
        <begin position="95"/>
        <end position="117"/>
    </location>
</feature>
<dbReference type="PROSITE" id="PS51186">
    <property type="entry name" value="GNAT"/>
    <property type="match status" value="1"/>
</dbReference>
<evidence type="ECO:0000256" key="2">
    <source>
        <dbReference type="ARBA" id="ARBA00023315"/>
    </source>
</evidence>
<dbReference type="InterPro" id="IPR045039">
    <property type="entry name" value="NSI-like"/>
</dbReference>
<comment type="caution">
    <text evidence="5">The sequence shown here is derived from an EMBL/GenBank/DDBJ whole genome shotgun (WGS) entry which is preliminary data.</text>
</comment>
<organism evidence="5 6">
    <name type="scientific">Sulfobacillus acidophilus</name>
    <dbReference type="NCBI Taxonomy" id="53633"/>
    <lineage>
        <taxon>Bacteria</taxon>
        <taxon>Bacillati</taxon>
        <taxon>Bacillota</taxon>
        <taxon>Clostridia</taxon>
        <taxon>Eubacteriales</taxon>
        <taxon>Clostridiales Family XVII. Incertae Sedis</taxon>
        <taxon>Sulfobacillus</taxon>
    </lineage>
</organism>
<reference evidence="5 6" key="1">
    <citation type="journal article" date="2014" name="BMC Genomics">
        <title>Comparison of environmental and isolate Sulfobacillus genomes reveals diverse carbon, sulfur, nitrogen, and hydrogen metabolisms.</title>
        <authorList>
            <person name="Justice N.B."/>
            <person name="Norman A."/>
            <person name="Brown C.T."/>
            <person name="Singh A."/>
            <person name="Thomas B.C."/>
            <person name="Banfield J.F."/>
        </authorList>
    </citation>
    <scope>NUCLEOTIDE SEQUENCE [LARGE SCALE GENOMIC DNA]</scope>
    <source>
        <strain evidence="5">AMDSBA3</strain>
    </source>
</reference>
<evidence type="ECO:0000256" key="1">
    <source>
        <dbReference type="ARBA" id="ARBA00022679"/>
    </source>
</evidence>
<dbReference type="GO" id="GO:0005737">
    <property type="term" value="C:cytoplasm"/>
    <property type="evidence" value="ECO:0007669"/>
    <property type="project" value="TreeGrafter"/>
</dbReference>
<keyword evidence="1" id="KW-0808">Transferase</keyword>
<dbReference type="EMBL" id="PXYV01000020">
    <property type="protein sequence ID" value="PSR22236.1"/>
    <property type="molecule type" value="Genomic_DNA"/>
</dbReference>
<keyword evidence="2" id="KW-0012">Acyltransferase</keyword>
<dbReference type="AlphaFoldDB" id="A0A2T2WJ40"/>
<dbReference type="GO" id="GO:0008080">
    <property type="term" value="F:N-acetyltransferase activity"/>
    <property type="evidence" value="ECO:0007669"/>
    <property type="project" value="InterPro"/>
</dbReference>
<proteinExistence type="predicted"/>
<evidence type="ECO:0000313" key="5">
    <source>
        <dbReference type="EMBL" id="PSR22236.1"/>
    </source>
</evidence>
<keyword evidence="3" id="KW-1133">Transmembrane helix</keyword>
<dbReference type="PANTHER" id="PTHR43626:SF4">
    <property type="entry name" value="GCN5-RELATED N-ACETYLTRANSFERASE 2, CHLOROPLASTIC"/>
    <property type="match status" value="1"/>
</dbReference>
<name>A0A2T2WJ40_9FIRM</name>
<dbReference type="InterPro" id="IPR000182">
    <property type="entry name" value="GNAT_dom"/>
</dbReference>
<evidence type="ECO:0000256" key="3">
    <source>
        <dbReference type="SAM" id="Phobius"/>
    </source>
</evidence>
<sequence length="150" mass="16638">MENISTKRDAMITVQTGKVISAQTVKSLWDKVAFSQNRTLAAITQAIAQTHLFVHAWDGEKLVATARVITDGVYYATIWDVIVDPDYQRQGIGRLIMQAAVTPFLGQGLAFIALFAADGKEEFYTKLGFVRHARGMTLDETLWPSTLEST</sequence>
<dbReference type="SUPFAM" id="SSF55729">
    <property type="entry name" value="Acyl-CoA N-acyltransferases (Nat)"/>
    <property type="match status" value="1"/>
</dbReference>
<dbReference type="Pfam" id="PF13508">
    <property type="entry name" value="Acetyltransf_7"/>
    <property type="match status" value="1"/>
</dbReference>
<feature type="domain" description="N-acetyltransferase" evidence="4">
    <location>
        <begin position="12"/>
        <end position="148"/>
    </location>
</feature>
<dbReference type="CDD" id="cd04301">
    <property type="entry name" value="NAT_SF"/>
    <property type="match status" value="1"/>
</dbReference>
<dbReference type="Proteomes" id="UP000241848">
    <property type="component" value="Unassembled WGS sequence"/>
</dbReference>
<keyword evidence="3" id="KW-0472">Membrane</keyword>
<dbReference type="PANTHER" id="PTHR43626">
    <property type="entry name" value="ACYL-COA N-ACYLTRANSFERASE"/>
    <property type="match status" value="1"/>
</dbReference>
<dbReference type="InterPro" id="IPR016181">
    <property type="entry name" value="Acyl_CoA_acyltransferase"/>
</dbReference>
<protein>
    <recommendedName>
        <fullName evidence="4">N-acetyltransferase domain-containing protein</fullName>
    </recommendedName>
</protein>